<evidence type="ECO:0000256" key="2">
    <source>
        <dbReference type="ARBA" id="ARBA00010610"/>
    </source>
</evidence>
<comment type="similarity">
    <text evidence="2 5">Belongs to the histone-like protein H-NS family.</text>
</comment>
<comment type="caution">
    <text evidence="8">The sequence shown here is derived from an EMBL/GenBank/DDBJ whole genome shotgun (WGS) entry which is preliminary data.</text>
</comment>
<keyword evidence="6" id="KW-0175">Coiled coil</keyword>
<keyword evidence="3" id="KW-0963">Cytoplasm</keyword>
<dbReference type="GO" id="GO:0003681">
    <property type="term" value="F:bent DNA binding"/>
    <property type="evidence" value="ECO:0007669"/>
    <property type="project" value="TreeGrafter"/>
</dbReference>
<dbReference type="InterPro" id="IPR054180">
    <property type="entry name" value="H-NS-like_N"/>
</dbReference>
<dbReference type="GO" id="GO:0001217">
    <property type="term" value="F:DNA-binding transcription repressor activity"/>
    <property type="evidence" value="ECO:0007669"/>
    <property type="project" value="TreeGrafter"/>
</dbReference>
<dbReference type="GO" id="GO:0005829">
    <property type="term" value="C:cytosol"/>
    <property type="evidence" value="ECO:0007669"/>
    <property type="project" value="TreeGrafter"/>
</dbReference>
<dbReference type="Gene3D" id="1.10.287.1050">
    <property type="entry name" value="H-NS histone-like proteins"/>
    <property type="match status" value="1"/>
</dbReference>
<evidence type="ECO:0000256" key="6">
    <source>
        <dbReference type="SAM" id="Coils"/>
    </source>
</evidence>
<dbReference type="SMART" id="SM00528">
    <property type="entry name" value="HNS"/>
    <property type="match status" value="1"/>
</dbReference>
<protein>
    <recommendedName>
        <fullName evidence="5">DNA-binding protein</fullName>
    </recommendedName>
</protein>
<proteinExistence type="inferred from homology"/>
<dbReference type="Pfam" id="PF00816">
    <property type="entry name" value="Histone_HNS"/>
    <property type="match status" value="1"/>
</dbReference>
<comment type="subcellular location">
    <subcellularLocation>
        <location evidence="1">Cytoplasm</location>
        <location evidence="1">Nucleoid</location>
    </subcellularLocation>
</comment>
<dbReference type="GO" id="GO:0046983">
    <property type="term" value="F:protein dimerization activity"/>
    <property type="evidence" value="ECO:0007669"/>
    <property type="project" value="InterPro"/>
</dbReference>
<dbReference type="Gene3D" id="4.10.430.10">
    <property type="entry name" value="Histone-like protein H-NS, C-terminal domain"/>
    <property type="match status" value="1"/>
</dbReference>
<dbReference type="GO" id="GO:0032993">
    <property type="term" value="C:protein-DNA complex"/>
    <property type="evidence" value="ECO:0007669"/>
    <property type="project" value="TreeGrafter"/>
</dbReference>
<evidence type="ECO:0000256" key="4">
    <source>
        <dbReference type="ARBA" id="ARBA00023125"/>
    </source>
</evidence>
<feature type="domain" description="DNA-binding protein H-NS-like C-terminal" evidence="7">
    <location>
        <begin position="89"/>
        <end position="136"/>
    </location>
</feature>
<organism evidence="8">
    <name type="scientific">Salmonella enterica</name>
    <name type="common">Salmonella choleraesuis</name>
    <dbReference type="NCBI Taxonomy" id="28901"/>
    <lineage>
        <taxon>Bacteria</taxon>
        <taxon>Pseudomonadati</taxon>
        <taxon>Pseudomonadota</taxon>
        <taxon>Gammaproteobacteria</taxon>
        <taxon>Enterobacterales</taxon>
        <taxon>Enterobacteriaceae</taxon>
        <taxon>Salmonella</taxon>
    </lineage>
</organism>
<sequence length="139" mass="15938">MAEEYEIVKRVLGNLRSLRAFARECDFEWLEEADSKLKAVIDERRSEYEQEQKQIEELESKRQEAIAMLAKMGLTPDDLVSGIQAPSVKSKKTSKEPKYIYTDENGEEKTWAGVGRKPKPIQAALDEGRSLDEFLISKK</sequence>
<dbReference type="PIRSF" id="PIRSF002096">
    <property type="entry name" value="HnS"/>
    <property type="match status" value="1"/>
</dbReference>
<dbReference type="PANTHER" id="PTHR38097">
    <property type="match status" value="1"/>
</dbReference>
<dbReference type="GO" id="GO:0000976">
    <property type="term" value="F:transcription cis-regulatory region binding"/>
    <property type="evidence" value="ECO:0007669"/>
    <property type="project" value="TreeGrafter"/>
</dbReference>
<dbReference type="GO" id="GO:0009295">
    <property type="term" value="C:nucleoid"/>
    <property type="evidence" value="ECO:0007669"/>
    <property type="project" value="UniProtKB-SubCell"/>
</dbReference>
<dbReference type="InterPro" id="IPR001801">
    <property type="entry name" value="Histone_HNS"/>
</dbReference>
<reference evidence="8" key="1">
    <citation type="journal article" date="2018" name="Genome Biol.">
        <title>SKESA: strategic k-mer extension for scrupulous assemblies.</title>
        <authorList>
            <person name="Souvorov A."/>
            <person name="Agarwala R."/>
            <person name="Lipman D.J."/>
        </authorList>
    </citation>
    <scope>NUCLEOTIDE SEQUENCE</scope>
    <source>
        <strain evidence="8">MA.CCC_P6</strain>
    </source>
</reference>
<dbReference type="Pfam" id="PF22470">
    <property type="entry name" value="Histone_HNS_N"/>
    <property type="match status" value="1"/>
</dbReference>
<evidence type="ECO:0000313" key="8">
    <source>
        <dbReference type="EMBL" id="HAG4612908.1"/>
    </source>
</evidence>
<gene>
    <name evidence="8" type="ORF">G8549_004521</name>
</gene>
<evidence type="ECO:0000256" key="3">
    <source>
        <dbReference type="ARBA" id="ARBA00022490"/>
    </source>
</evidence>
<evidence type="ECO:0000256" key="1">
    <source>
        <dbReference type="ARBA" id="ARBA00004453"/>
    </source>
</evidence>
<keyword evidence="4 5" id="KW-0238">DNA-binding</keyword>
<accession>A0A763UWX6</accession>
<feature type="coiled-coil region" evidence="6">
    <location>
        <begin position="38"/>
        <end position="68"/>
    </location>
</feature>
<name>A0A763UWX6_SALER</name>
<dbReference type="GO" id="GO:0003680">
    <property type="term" value="F:minor groove of adenine-thymine-rich DNA binding"/>
    <property type="evidence" value="ECO:0007669"/>
    <property type="project" value="TreeGrafter"/>
</dbReference>
<reference evidence="8" key="2">
    <citation type="submission" date="2020-02" db="EMBL/GenBank/DDBJ databases">
        <authorList>
            <consortium name="NCBI Pathogen Detection Project"/>
        </authorList>
    </citation>
    <scope>NUCLEOTIDE SEQUENCE</scope>
    <source>
        <strain evidence="8">MA.CCC_P6</strain>
    </source>
</reference>
<dbReference type="AlphaFoldDB" id="A0A763UWX6"/>
<dbReference type="SUPFAM" id="SSF81273">
    <property type="entry name" value="H-NS histone-like proteins"/>
    <property type="match status" value="2"/>
</dbReference>
<dbReference type="PANTHER" id="PTHR38097:SF2">
    <property type="entry name" value="DNA-BINDING PROTEIN STPA"/>
    <property type="match status" value="1"/>
</dbReference>
<evidence type="ECO:0000259" key="7">
    <source>
        <dbReference type="SMART" id="SM00528"/>
    </source>
</evidence>
<dbReference type="GO" id="GO:0030527">
    <property type="term" value="F:structural constituent of chromatin"/>
    <property type="evidence" value="ECO:0007669"/>
    <property type="project" value="InterPro"/>
</dbReference>
<dbReference type="InterPro" id="IPR027454">
    <property type="entry name" value="Histone_HNS_N"/>
</dbReference>
<dbReference type="EMBL" id="DAAYKR010000016">
    <property type="protein sequence ID" value="HAG4612908.1"/>
    <property type="molecule type" value="Genomic_DNA"/>
</dbReference>
<evidence type="ECO:0000256" key="5">
    <source>
        <dbReference type="PIRNR" id="PIRNR002096"/>
    </source>
</evidence>
<dbReference type="InterPro" id="IPR037150">
    <property type="entry name" value="H-NS_C_dom_sf"/>
</dbReference>
<dbReference type="InterPro" id="IPR027444">
    <property type="entry name" value="H-NS_C_dom"/>
</dbReference>